<organism evidence="1 2">
    <name type="scientific">Tachysurus vachellii</name>
    <name type="common">Darkbarbel catfish</name>
    <name type="synonym">Pelteobagrus vachellii</name>
    <dbReference type="NCBI Taxonomy" id="175792"/>
    <lineage>
        <taxon>Eukaryota</taxon>
        <taxon>Metazoa</taxon>
        <taxon>Chordata</taxon>
        <taxon>Craniata</taxon>
        <taxon>Vertebrata</taxon>
        <taxon>Euteleostomi</taxon>
        <taxon>Actinopterygii</taxon>
        <taxon>Neopterygii</taxon>
        <taxon>Teleostei</taxon>
        <taxon>Ostariophysi</taxon>
        <taxon>Siluriformes</taxon>
        <taxon>Bagridae</taxon>
        <taxon>Tachysurus</taxon>
    </lineage>
</organism>
<gene>
    <name evidence="1" type="ORF">Q7C36_020971</name>
</gene>
<dbReference type="Proteomes" id="UP001187315">
    <property type="component" value="Unassembled WGS sequence"/>
</dbReference>
<protein>
    <submittedName>
        <fullName evidence="1">Uncharacterized protein</fullName>
    </submittedName>
</protein>
<accession>A0AA88J7Z7</accession>
<evidence type="ECO:0000313" key="2">
    <source>
        <dbReference type="Proteomes" id="UP001187315"/>
    </source>
</evidence>
<comment type="caution">
    <text evidence="1">The sequence shown here is derived from an EMBL/GenBank/DDBJ whole genome shotgun (WGS) entry which is preliminary data.</text>
</comment>
<name>A0AA88J7Z7_TACVA</name>
<sequence length="78" mass="9133">MDKTGGGRQRGGTLEQENTTMCRRSVTHCTCEETTEHQKEPRHHTEPERDVMEDSWLRMNFQITSKSTVRALFSQQQH</sequence>
<evidence type="ECO:0000313" key="1">
    <source>
        <dbReference type="EMBL" id="KAK2821628.1"/>
    </source>
</evidence>
<dbReference type="EMBL" id="JAVHJS010000022">
    <property type="protein sequence ID" value="KAK2821628.1"/>
    <property type="molecule type" value="Genomic_DNA"/>
</dbReference>
<proteinExistence type="predicted"/>
<reference evidence="1" key="1">
    <citation type="submission" date="2023-08" db="EMBL/GenBank/DDBJ databases">
        <title>Pelteobagrus vachellii genome.</title>
        <authorList>
            <person name="Liu H."/>
        </authorList>
    </citation>
    <scope>NUCLEOTIDE SEQUENCE</scope>
    <source>
        <strain evidence="1">PRFRI_2022a</strain>
        <tissue evidence="1">Muscle</tissue>
    </source>
</reference>
<dbReference type="AlphaFoldDB" id="A0AA88J7Z7"/>
<keyword evidence="2" id="KW-1185">Reference proteome</keyword>